<dbReference type="InterPro" id="IPR028082">
    <property type="entry name" value="Peripla_BP_I"/>
</dbReference>
<dbReference type="Gene3D" id="3.40.50.2300">
    <property type="match status" value="2"/>
</dbReference>
<keyword evidence="2 5" id="KW-0238">DNA-binding</keyword>
<dbReference type="SUPFAM" id="SSF53822">
    <property type="entry name" value="Periplasmic binding protein-like I"/>
    <property type="match status" value="1"/>
</dbReference>
<evidence type="ECO:0000313" key="5">
    <source>
        <dbReference type="EMBL" id="MDN4076009.1"/>
    </source>
</evidence>
<dbReference type="SMART" id="SM00354">
    <property type="entry name" value="HTH_LACI"/>
    <property type="match status" value="1"/>
</dbReference>
<dbReference type="Pfam" id="PF00356">
    <property type="entry name" value="LacI"/>
    <property type="match status" value="1"/>
</dbReference>
<dbReference type="InterPro" id="IPR010982">
    <property type="entry name" value="Lambda_DNA-bd_dom_sf"/>
</dbReference>
<dbReference type="CDD" id="cd06267">
    <property type="entry name" value="PBP1_LacI_sugar_binding-like"/>
    <property type="match status" value="1"/>
</dbReference>
<sequence length="330" mass="36424">MATIKDVAKLASVSVSTASIALNGNKNVKTETRVRVLEAAKKLNYRKNGSAADLKKSQTKTLALIVDDLSGPFFSELIKGVQDVTLSKGYDLITCSAIGGENSTPTRFLLEKRTDGVIILAHTLKNEMILHASMEGFPIVLLDRQLDSRHTIHIQVDNEQGAYNAVHYLISLGHRSIAYVSGNATSTDNHCRYRGFQKAMDEFGLEQPDKWNISGSFTEEGGYHTTKMLIMQGQLPSAIFYANDEMAIGGIQAFSEKGIKVPEDVSIIGFDDILLSRYTTPALTTIHQPKYEMGSLAAHLIFRALSGESFEQQLYTLETRLVKRSSCRQV</sequence>
<dbReference type="Gene3D" id="1.10.260.40">
    <property type="entry name" value="lambda repressor-like DNA-binding domains"/>
    <property type="match status" value="1"/>
</dbReference>
<dbReference type="GO" id="GO:0003677">
    <property type="term" value="F:DNA binding"/>
    <property type="evidence" value="ECO:0007669"/>
    <property type="project" value="UniProtKB-KW"/>
</dbReference>
<gene>
    <name evidence="5" type="ORF">QYF49_23995</name>
</gene>
<dbReference type="PROSITE" id="PS00356">
    <property type="entry name" value="HTH_LACI_1"/>
    <property type="match status" value="1"/>
</dbReference>
<dbReference type="CDD" id="cd01392">
    <property type="entry name" value="HTH_LacI"/>
    <property type="match status" value="1"/>
</dbReference>
<proteinExistence type="predicted"/>
<evidence type="ECO:0000256" key="1">
    <source>
        <dbReference type="ARBA" id="ARBA00023015"/>
    </source>
</evidence>
<organism evidence="5 6">
    <name type="scientific">Fictibacillus terranigra</name>
    <dbReference type="NCBI Taxonomy" id="3058424"/>
    <lineage>
        <taxon>Bacteria</taxon>
        <taxon>Bacillati</taxon>
        <taxon>Bacillota</taxon>
        <taxon>Bacilli</taxon>
        <taxon>Bacillales</taxon>
        <taxon>Fictibacillaceae</taxon>
        <taxon>Fictibacillus</taxon>
    </lineage>
</organism>
<dbReference type="RefSeq" id="WP_290402120.1">
    <property type="nucleotide sequence ID" value="NZ_JAUHLN010000009.1"/>
</dbReference>
<evidence type="ECO:0000256" key="3">
    <source>
        <dbReference type="ARBA" id="ARBA00023163"/>
    </source>
</evidence>
<keyword evidence="6" id="KW-1185">Reference proteome</keyword>
<dbReference type="Proteomes" id="UP001168694">
    <property type="component" value="Unassembled WGS sequence"/>
</dbReference>
<dbReference type="EMBL" id="JAUHLN010000009">
    <property type="protein sequence ID" value="MDN4076009.1"/>
    <property type="molecule type" value="Genomic_DNA"/>
</dbReference>
<protein>
    <submittedName>
        <fullName evidence="5">LacI family DNA-binding transcriptional regulator</fullName>
    </submittedName>
</protein>
<evidence type="ECO:0000256" key="2">
    <source>
        <dbReference type="ARBA" id="ARBA00023125"/>
    </source>
</evidence>
<evidence type="ECO:0000259" key="4">
    <source>
        <dbReference type="PROSITE" id="PS50932"/>
    </source>
</evidence>
<dbReference type="Pfam" id="PF13377">
    <property type="entry name" value="Peripla_BP_3"/>
    <property type="match status" value="1"/>
</dbReference>
<dbReference type="PROSITE" id="PS50932">
    <property type="entry name" value="HTH_LACI_2"/>
    <property type="match status" value="1"/>
</dbReference>
<comment type="caution">
    <text evidence="5">The sequence shown here is derived from an EMBL/GenBank/DDBJ whole genome shotgun (WGS) entry which is preliminary data.</text>
</comment>
<keyword evidence="3" id="KW-0804">Transcription</keyword>
<dbReference type="InterPro" id="IPR046335">
    <property type="entry name" value="LacI/GalR-like_sensor"/>
</dbReference>
<accession>A0ABT8EDW3</accession>
<keyword evidence="1" id="KW-0805">Transcription regulation</keyword>
<dbReference type="SUPFAM" id="SSF47413">
    <property type="entry name" value="lambda repressor-like DNA-binding domains"/>
    <property type="match status" value="1"/>
</dbReference>
<evidence type="ECO:0000313" key="6">
    <source>
        <dbReference type="Proteomes" id="UP001168694"/>
    </source>
</evidence>
<feature type="domain" description="HTH lacI-type" evidence="4">
    <location>
        <begin position="2"/>
        <end position="56"/>
    </location>
</feature>
<name>A0ABT8EDW3_9BACL</name>
<dbReference type="InterPro" id="IPR000843">
    <property type="entry name" value="HTH_LacI"/>
</dbReference>
<dbReference type="PANTHER" id="PTHR30146:SF109">
    <property type="entry name" value="HTH-TYPE TRANSCRIPTIONAL REGULATOR GALS"/>
    <property type="match status" value="1"/>
</dbReference>
<reference evidence="5" key="1">
    <citation type="submission" date="2023-06" db="EMBL/GenBank/DDBJ databases">
        <title>Draft Genome Sequences of Representative Paenibacillus Polymyxa, Bacillus cereus, Fictibacillus sp., and Brevibacillus agri Strains Isolated from Amazonian Dark Earth.</title>
        <authorList>
            <person name="Pellegrinetti T.A."/>
            <person name="Cunha I.C.M."/>
            <person name="Chaves M.G."/>
            <person name="Freitas A.S."/>
            <person name="Silva A.V.R."/>
            <person name="Tsai S.M."/>
            <person name="Mendes L.W."/>
        </authorList>
    </citation>
    <scope>NUCLEOTIDE SEQUENCE</scope>
    <source>
        <strain evidence="5">CENA-BCM004</strain>
    </source>
</reference>
<dbReference type="PANTHER" id="PTHR30146">
    <property type="entry name" value="LACI-RELATED TRANSCRIPTIONAL REPRESSOR"/>
    <property type="match status" value="1"/>
</dbReference>